<organism evidence="1 2">
    <name type="scientific">Symbiodinium pilosum</name>
    <name type="common">Dinoflagellate</name>
    <dbReference type="NCBI Taxonomy" id="2952"/>
    <lineage>
        <taxon>Eukaryota</taxon>
        <taxon>Sar</taxon>
        <taxon>Alveolata</taxon>
        <taxon>Dinophyceae</taxon>
        <taxon>Suessiales</taxon>
        <taxon>Symbiodiniaceae</taxon>
        <taxon>Symbiodinium</taxon>
    </lineage>
</organism>
<protein>
    <submittedName>
        <fullName evidence="1">Mco protein</fullName>
    </submittedName>
</protein>
<evidence type="ECO:0000313" key="1">
    <source>
        <dbReference type="EMBL" id="CAE7341589.1"/>
    </source>
</evidence>
<dbReference type="OrthoDB" id="2121828at2759"/>
<dbReference type="InterPro" id="IPR008972">
    <property type="entry name" value="Cupredoxin"/>
</dbReference>
<dbReference type="SUPFAM" id="SSF49503">
    <property type="entry name" value="Cupredoxins"/>
    <property type="match status" value="1"/>
</dbReference>
<dbReference type="AlphaFoldDB" id="A0A812PNA2"/>
<dbReference type="EMBL" id="CAJNIZ010013003">
    <property type="protein sequence ID" value="CAE7341589.1"/>
    <property type="molecule type" value="Genomic_DNA"/>
</dbReference>
<reference evidence="1" key="1">
    <citation type="submission" date="2021-02" db="EMBL/GenBank/DDBJ databases">
        <authorList>
            <person name="Dougan E. K."/>
            <person name="Rhodes N."/>
            <person name="Thang M."/>
            <person name="Chan C."/>
        </authorList>
    </citation>
    <scope>NUCLEOTIDE SEQUENCE</scope>
</reference>
<evidence type="ECO:0000313" key="2">
    <source>
        <dbReference type="Proteomes" id="UP000649617"/>
    </source>
</evidence>
<dbReference type="Proteomes" id="UP000649617">
    <property type="component" value="Unassembled WGS sequence"/>
</dbReference>
<sequence length="366" mass="39412">DSIRLGLRGRLPLMKELTALFAEAQIQLAVVADASSSEASSVQEAARRLGASTVCADALSVEGISTPSHEGQLSLPESSIFLFAQCSTLGSSAPRAAEVDGAALNARVSRSTAAWSFTGDDTVVSLGLDAGSAAAVVDAVEAPLASGAAVLCSAAESVWDLWSTIDEAKAASVVFVNSKWCWSLARSYNSLAAPLRESLRSRFLEKPFRHFVAIAPAGTVLAEELAALWHEIFNCSLTWHFSCAEVGRWLRHSVLSWPRPAICRKSQEAPSHKFFSGKVQLPPRGAPLQELPLLRSSDGVLNCTLRLRPARVVGQNISFVTRIYNHFIPGPTIMIKPGDRLLINLQNDLQADFLQEMFACLDPCQL</sequence>
<dbReference type="SUPFAM" id="SSF56801">
    <property type="entry name" value="Acetyl-CoA synthetase-like"/>
    <property type="match status" value="1"/>
</dbReference>
<gene>
    <name evidence="1" type="primary">mco</name>
    <name evidence="1" type="ORF">SPIL2461_LOCUS8055</name>
</gene>
<proteinExistence type="predicted"/>
<keyword evidence="2" id="KW-1185">Reference proteome</keyword>
<comment type="caution">
    <text evidence="1">The sequence shown here is derived from an EMBL/GenBank/DDBJ whole genome shotgun (WGS) entry which is preliminary data.</text>
</comment>
<feature type="non-terminal residue" evidence="1">
    <location>
        <position position="1"/>
    </location>
</feature>
<accession>A0A812PNA2</accession>
<dbReference type="Gene3D" id="3.40.50.12780">
    <property type="entry name" value="N-terminal domain of ligase-like"/>
    <property type="match status" value="1"/>
</dbReference>
<dbReference type="Gene3D" id="2.60.40.420">
    <property type="entry name" value="Cupredoxins - blue copper proteins"/>
    <property type="match status" value="1"/>
</dbReference>
<dbReference type="InterPro" id="IPR042099">
    <property type="entry name" value="ANL_N_sf"/>
</dbReference>
<name>A0A812PNA2_SYMPI</name>